<organism evidence="2 3">
    <name type="scientific">Stephania japonica</name>
    <dbReference type="NCBI Taxonomy" id="461633"/>
    <lineage>
        <taxon>Eukaryota</taxon>
        <taxon>Viridiplantae</taxon>
        <taxon>Streptophyta</taxon>
        <taxon>Embryophyta</taxon>
        <taxon>Tracheophyta</taxon>
        <taxon>Spermatophyta</taxon>
        <taxon>Magnoliopsida</taxon>
        <taxon>Ranunculales</taxon>
        <taxon>Menispermaceae</taxon>
        <taxon>Menispermoideae</taxon>
        <taxon>Cissampelideae</taxon>
        <taxon>Stephania</taxon>
    </lineage>
</organism>
<comment type="caution">
    <text evidence="2">The sequence shown here is derived from an EMBL/GenBank/DDBJ whole genome shotgun (WGS) entry which is preliminary data.</text>
</comment>
<gene>
    <name evidence="2" type="ORF">Sjap_013306</name>
</gene>
<name>A0AAP0IXR9_9MAGN</name>
<proteinExistence type="predicted"/>
<dbReference type="AlphaFoldDB" id="A0AAP0IXR9"/>
<protein>
    <submittedName>
        <fullName evidence="2">Uncharacterized protein</fullName>
    </submittedName>
</protein>
<reference evidence="2 3" key="1">
    <citation type="submission" date="2024-01" db="EMBL/GenBank/DDBJ databases">
        <title>Genome assemblies of Stephania.</title>
        <authorList>
            <person name="Yang L."/>
        </authorList>
    </citation>
    <scope>NUCLEOTIDE SEQUENCE [LARGE SCALE GENOMIC DNA]</scope>
    <source>
        <strain evidence="2">QJT</strain>
        <tissue evidence="2">Leaf</tissue>
    </source>
</reference>
<keyword evidence="3" id="KW-1185">Reference proteome</keyword>
<evidence type="ECO:0000256" key="1">
    <source>
        <dbReference type="SAM" id="MobiDB-lite"/>
    </source>
</evidence>
<evidence type="ECO:0000313" key="2">
    <source>
        <dbReference type="EMBL" id="KAK9123704.1"/>
    </source>
</evidence>
<evidence type="ECO:0000313" key="3">
    <source>
        <dbReference type="Proteomes" id="UP001417504"/>
    </source>
</evidence>
<feature type="region of interest" description="Disordered" evidence="1">
    <location>
        <begin position="183"/>
        <end position="207"/>
    </location>
</feature>
<accession>A0AAP0IXR9</accession>
<sequence>MHERKETAGREDVAGGQTTWLAVIGGQAAVQTTWLATIGGENLSDMAGRMGFRHVALLTQFAIEEDVIGVDRGNDMAIESDSEESLESENLFDHDQNDNNPVIEMEDERVLDTQFSNTPTTADERLRLIIEAEITSITNMCAEREAMGLPLIGIDPINETLVPCMNMETSQPSTELSVLRIRYDPSGPEDTQRGIQPESSDVPKNFLTQCDLQLRSKKKLP</sequence>
<dbReference type="EMBL" id="JBBNAE010000005">
    <property type="protein sequence ID" value="KAK9123704.1"/>
    <property type="molecule type" value="Genomic_DNA"/>
</dbReference>
<dbReference type="Proteomes" id="UP001417504">
    <property type="component" value="Unassembled WGS sequence"/>
</dbReference>